<evidence type="ECO:0008006" key="3">
    <source>
        <dbReference type="Google" id="ProtNLM"/>
    </source>
</evidence>
<gene>
    <name evidence="1" type="ORF">PSI23_18855</name>
</gene>
<sequence>MEKKTILDRLEITEDELTDIVDRNPSLRGMILGYVAEEKFHELFLEDDRVSEVSKDDDHDRNKKGDRNFLYKGKKFTVEVKSLQTAMCKKNEDGSYSGKAQVDGSDRRIVKFPDGSELNTTLLLKGEFDLLAVNCFAFDGSWKFAFAKNSELPTSRYKKYTEEQRKQLIASLVPVTWPPEPPFYEDPFPLLEDLISNKINESSMIEEEDNKGIDTIKIKP</sequence>
<name>A0ABT5LJV4_9GAMM</name>
<dbReference type="RefSeq" id="WP_273556520.1">
    <property type="nucleotide sequence ID" value="NZ_JAQRFI010000070.1"/>
</dbReference>
<proteinExistence type="predicted"/>
<dbReference type="EMBL" id="JAQRFI010000070">
    <property type="protein sequence ID" value="MDC9591290.1"/>
    <property type="molecule type" value="Genomic_DNA"/>
</dbReference>
<accession>A0ABT5LJV4</accession>
<organism evidence="1 2">
    <name type="scientific">Xenorhabdus yunnanensis</name>
    <dbReference type="NCBI Taxonomy" id="3025878"/>
    <lineage>
        <taxon>Bacteria</taxon>
        <taxon>Pseudomonadati</taxon>
        <taxon>Pseudomonadota</taxon>
        <taxon>Gammaproteobacteria</taxon>
        <taxon>Enterobacterales</taxon>
        <taxon>Morganellaceae</taxon>
        <taxon>Xenorhabdus</taxon>
    </lineage>
</organism>
<evidence type="ECO:0000313" key="2">
    <source>
        <dbReference type="Proteomes" id="UP001217178"/>
    </source>
</evidence>
<dbReference type="Proteomes" id="UP001217178">
    <property type="component" value="Unassembled WGS sequence"/>
</dbReference>
<protein>
    <recommendedName>
        <fullName evidence="3">Restriction endonuclease</fullName>
    </recommendedName>
</protein>
<reference evidence="1 2" key="1">
    <citation type="submission" date="2023-02" db="EMBL/GenBank/DDBJ databases">
        <title>Entomopathogenic bacteria.</title>
        <authorList>
            <person name="Machado R.A."/>
        </authorList>
    </citation>
    <scope>NUCLEOTIDE SEQUENCE [LARGE SCALE GENOMIC DNA]</scope>
    <source>
        <strain evidence="1 2">XENO-10</strain>
    </source>
</reference>
<keyword evidence="2" id="KW-1185">Reference proteome</keyword>
<comment type="caution">
    <text evidence="1">The sequence shown here is derived from an EMBL/GenBank/DDBJ whole genome shotgun (WGS) entry which is preliminary data.</text>
</comment>
<evidence type="ECO:0000313" key="1">
    <source>
        <dbReference type="EMBL" id="MDC9591290.1"/>
    </source>
</evidence>